<evidence type="ECO:0000259" key="1">
    <source>
        <dbReference type="Pfam" id="PF00248"/>
    </source>
</evidence>
<dbReference type="AlphaFoldDB" id="A0A378MHR6"/>
<dbReference type="RefSeq" id="WP_256595434.1">
    <property type="nucleotide sequence ID" value="NZ_UGPG01000001.1"/>
</dbReference>
<gene>
    <name evidence="2" type="primary">ydbC_1</name>
    <name evidence="2" type="ORF">NCTC10815_02303</name>
</gene>
<dbReference type="SUPFAM" id="SSF51430">
    <property type="entry name" value="NAD(P)-linked oxidoreductase"/>
    <property type="match status" value="1"/>
</dbReference>
<evidence type="ECO:0000313" key="3">
    <source>
        <dbReference type="Proteomes" id="UP000254879"/>
    </source>
</evidence>
<dbReference type="Pfam" id="PF00248">
    <property type="entry name" value="Aldo_ket_red"/>
    <property type="match status" value="1"/>
</dbReference>
<name>A0A378MHR6_LISGR</name>
<dbReference type="EMBL" id="UGPG01000001">
    <property type="protein sequence ID" value="STY44932.1"/>
    <property type="molecule type" value="Genomic_DNA"/>
</dbReference>
<dbReference type="InterPro" id="IPR023210">
    <property type="entry name" value="NADP_OxRdtase_dom"/>
</dbReference>
<evidence type="ECO:0000313" key="2">
    <source>
        <dbReference type="EMBL" id="STY44932.1"/>
    </source>
</evidence>
<dbReference type="GO" id="GO:0016491">
    <property type="term" value="F:oxidoreductase activity"/>
    <property type="evidence" value="ECO:0007669"/>
    <property type="project" value="UniProtKB-KW"/>
</dbReference>
<dbReference type="Gene3D" id="3.20.20.100">
    <property type="entry name" value="NADP-dependent oxidoreductase domain"/>
    <property type="match status" value="1"/>
</dbReference>
<feature type="domain" description="NADP-dependent oxidoreductase" evidence="1">
    <location>
        <begin position="16"/>
        <end position="62"/>
    </location>
</feature>
<proteinExistence type="predicted"/>
<protein>
    <submittedName>
        <fullName evidence="2">Oxidoreductase YdbC</fullName>
        <ecNumber evidence="2">1.-.-.-</ecNumber>
    </submittedName>
</protein>
<dbReference type="InterPro" id="IPR036812">
    <property type="entry name" value="NAD(P)_OxRdtase_dom_sf"/>
</dbReference>
<reference evidence="2 3" key="1">
    <citation type="submission" date="2018-06" db="EMBL/GenBank/DDBJ databases">
        <authorList>
            <consortium name="Pathogen Informatics"/>
            <person name="Doyle S."/>
        </authorList>
    </citation>
    <scope>NUCLEOTIDE SEQUENCE [LARGE SCALE GENOMIC DNA]</scope>
    <source>
        <strain evidence="3">NCTC 10815</strain>
    </source>
</reference>
<dbReference type="EC" id="1.-.-.-" evidence="2"/>
<organism evidence="2 3">
    <name type="scientific">Listeria grayi</name>
    <name type="common">Listeria murrayi</name>
    <dbReference type="NCBI Taxonomy" id="1641"/>
    <lineage>
        <taxon>Bacteria</taxon>
        <taxon>Bacillati</taxon>
        <taxon>Bacillota</taxon>
        <taxon>Bacilli</taxon>
        <taxon>Bacillales</taxon>
        <taxon>Listeriaceae</taxon>
        <taxon>Listeria</taxon>
    </lineage>
</organism>
<dbReference type="Proteomes" id="UP000254879">
    <property type="component" value="Unassembled WGS sequence"/>
</dbReference>
<keyword evidence="2" id="KW-0560">Oxidoreductase</keyword>
<accession>A0A378MHR6</accession>
<sequence>MTKKTFTFSDGLEVNRLGYGTMQLTGEGVFGPYKDPEKAVDVLKAVLESEINFIDTADAYGPFYANLYVKKH</sequence>